<dbReference type="AlphaFoldDB" id="A0A285TTP3"/>
<dbReference type="EMBL" id="OBML01000018">
    <property type="protein sequence ID" value="SOC27456.1"/>
    <property type="molecule type" value="Genomic_DNA"/>
</dbReference>
<organism evidence="3 4">
    <name type="scientific">Stappia indica</name>
    <dbReference type="NCBI Taxonomy" id="538381"/>
    <lineage>
        <taxon>Bacteria</taxon>
        <taxon>Pseudomonadati</taxon>
        <taxon>Pseudomonadota</taxon>
        <taxon>Alphaproteobacteria</taxon>
        <taxon>Hyphomicrobiales</taxon>
        <taxon>Stappiaceae</taxon>
        <taxon>Stappia</taxon>
    </lineage>
</organism>
<feature type="signal peptide" evidence="1">
    <location>
        <begin position="1"/>
        <end position="28"/>
    </location>
</feature>
<gene>
    <name evidence="3" type="ORF">SAMN05421512_11835</name>
</gene>
<evidence type="ECO:0000313" key="3">
    <source>
        <dbReference type="EMBL" id="SOC27456.1"/>
    </source>
</evidence>
<name>A0A285TTP3_9HYPH</name>
<evidence type="ECO:0000259" key="2">
    <source>
        <dbReference type="Pfam" id="PF09832"/>
    </source>
</evidence>
<feature type="chain" id="PRO_5013398116" description="DUF2059 domain-containing protein" evidence="1">
    <location>
        <begin position="29"/>
        <end position="180"/>
    </location>
</feature>
<dbReference type="Pfam" id="PF09832">
    <property type="entry name" value="DUF2059"/>
    <property type="match status" value="1"/>
</dbReference>
<protein>
    <recommendedName>
        <fullName evidence="2">DUF2059 domain-containing protein</fullName>
    </recommendedName>
</protein>
<keyword evidence="1" id="KW-0732">Signal</keyword>
<evidence type="ECO:0000313" key="4">
    <source>
        <dbReference type="Proteomes" id="UP000219331"/>
    </source>
</evidence>
<sequence>MFLFSRKSAMAAATAAAMVLSFAQAATAQETFSDEQIAAAREAVQSSQAIRAFDDVLPLMAERTRGLFIQNDPANTAMIDEVVTDVALKLADRRPELNRVVYEVWARRFTVEELKQLADFYKTPLGQKYSRVEPELRALSIGAAKQWGDAISTEMVTLVREELTKRQDAQQTQPTEAPAQ</sequence>
<dbReference type="STRING" id="538381.GCA_001696535_00659"/>
<dbReference type="Proteomes" id="UP000219331">
    <property type="component" value="Unassembled WGS sequence"/>
</dbReference>
<dbReference type="InterPro" id="IPR018637">
    <property type="entry name" value="DUF2059"/>
</dbReference>
<proteinExistence type="predicted"/>
<feature type="domain" description="DUF2059" evidence="2">
    <location>
        <begin position="96"/>
        <end position="153"/>
    </location>
</feature>
<reference evidence="3 4" key="1">
    <citation type="submission" date="2017-08" db="EMBL/GenBank/DDBJ databases">
        <authorList>
            <person name="de Groot N.N."/>
        </authorList>
    </citation>
    <scope>NUCLEOTIDE SEQUENCE [LARGE SCALE GENOMIC DNA]</scope>
    <source>
        <strain evidence="3 4">USBA 352</strain>
    </source>
</reference>
<accession>A0A285TTP3</accession>
<evidence type="ECO:0000256" key="1">
    <source>
        <dbReference type="SAM" id="SignalP"/>
    </source>
</evidence>
<keyword evidence="4" id="KW-1185">Reference proteome</keyword>